<gene>
    <name evidence="1" type="ORF">GALL_553010</name>
</gene>
<sequence length="171" mass="19240">MYRLRGITDPLLRSDAGTDDIRNDLAGLSAHAASRLGRSGRVCARTGDEIILGQIRAHRRRLHSYQGRRRVLHGSGNLQLRHAGRNSQRRSGHRRCRHMFCIRRHSSCQPQSHRRSVGIGHHQGQTDHECAGLSAHPVSDCRRTGIFRHLRQIAGAGPSRTSQSILCRHHP</sequence>
<dbReference type="EMBL" id="MLJW01009254">
    <property type="protein sequence ID" value="OIQ63158.1"/>
    <property type="molecule type" value="Genomic_DNA"/>
</dbReference>
<protein>
    <submittedName>
        <fullName evidence="1">Uncharacterized protein</fullName>
    </submittedName>
</protein>
<evidence type="ECO:0000313" key="1">
    <source>
        <dbReference type="EMBL" id="OIQ63158.1"/>
    </source>
</evidence>
<dbReference type="AlphaFoldDB" id="A0A1J5NWP1"/>
<accession>A0A1J5NWP1</accession>
<organism evidence="1">
    <name type="scientific">mine drainage metagenome</name>
    <dbReference type="NCBI Taxonomy" id="410659"/>
    <lineage>
        <taxon>unclassified sequences</taxon>
        <taxon>metagenomes</taxon>
        <taxon>ecological metagenomes</taxon>
    </lineage>
</organism>
<comment type="caution">
    <text evidence="1">The sequence shown here is derived from an EMBL/GenBank/DDBJ whole genome shotgun (WGS) entry which is preliminary data.</text>
</comment>
<name>A0A1J5NWP1_9ZZZZ</name>
<reference evidence="1" key="1">
    <citation type="submission" date="2016-10" db="EMBL/GenBank/DDBJ databases">
        <title>Sequence of Gallionella enrichment culture.</title>
        <authorList>
            <person name="Poehlein A."/>
            <person name="Muehling M."/>
            <person name="Daniel R."/>
        </authorList>
    </citation>
    <scope>NUCLEOTIDE SEQUENCE</scope>
</reference>
<proteinExistence type="predicted"/>